<feature type="transmembrane region" description="Helical" evidence="15">
    <location>
        <begin position="342"/>
        <end position="362"/>
    </location>
</feature>
<dbReference type="PANTHER" id="PTHR11048:SF28">
    <property type="entry name" value="4-HYDROXYBENZOATE POLYPRENYLTRANSFERASE, MITOCHONDRIAL"/>
    <property type="match status" value="1"/>
</dbReference>
<feature type="transmembrane region" description="Helical" evidence="15">
    <location>
        <begin position="150"/>
        <end position="174"/>
    </location>
</feature>
<comment type="subcellular location">
    <subcellularLocation>
        <location evidence="2">Membrane</location>
        <topology evidence="2">Multi-pass membrane protein</topology>
    </subcellularLocation>
    <subcellularLocation>
        <location evidence="15">Mitochondrion inner membrane</location>
        <topology evidence="15">Multi-pass membrane protein</topology>
        <orientation evidence="15">Matrix side</orientation>
    </subcellularLocation>
</comment>
<proteinExistence type="inferred from homology"/>
<comment type="pathway">
    <text evidence="15">Cofactor biosynthesis; ubiquinone biosynthesis.</text>
</comment>
<dbReference type="GO" id="GO:0005743">
    <property type="term" value="C:mitochondrial inner membrane"/>
    <property type="evidence" value="ECO:0007669"/>
    <property type="project" value="UniProtKB-SubCell"/>
</dbReference>
<protein>
    <recommendedName>
        <fullName evidence="15">4-hydroxybenzoate polyprenyltransferase, mitochondrial</fullName>
        <shortName evidence="15">4-HB polyprenyltransferase</shortName>
        <ecNumber evidence="15">2.5.1.39</ecNumber>
    </recommendedName>
    <alternativeName>
        <fullName evidence="15">Para-hydroxybenzoate--polyprenyltransferase</fullName>
        <shortName evidence="15">PHB:PPT</shortName>
        <shortName evidence="15">PHB:polyprenyltransferase</shortName>
    </alternativeName>
</protein>
<evidence type="ECO:0000313" key="16">
    <source>
        <dbReference type="EMBL" id="JAS29450.1"/>
    </source>
</evidence>
<evidence type="ECO:0000256" key="10">
    <source>
        <dbReference type="ARBA" id="ARBA00023136"/>
    </source>
</evidence>
<keyword evidence="10 15" id="KW-0472">Membrane</keyword>
<keyword evidence="9 15" id="KW-1133">Transmembrane helix</keyword>
<reference evidence="16" key="1">
    <citation type="submission" date="2015-12" db="EMBL/GenBank/DDBJ databases">
        <title>De novo transcriptome assembly of four potential Pierce s Disease insect vectors from Arizona vineyards.</title>
        <authorList>
            <person name="Tassone E.E."/>
        </authorList>
    </citation>
    <scope>NUCLEOTIDE SEQUENCE</scope>
</reference>
<dbReference type="InterPro" id="IPR006370">
    <property type="entry name" value="HB_polyprenyltransferase-like"/>
</dbReference>
<dbReference type="Gene3D" id="1.10.357.140">
    <property type="entry name" value="UbiA prenyltransferase"/>
    <property type="match status" value="1"/>
</dbReference>
<evidence type="ECO:0000256" key="13">
    <source>
        <dbReference type="ARBA" id="ARBA00050454"/>
    </source>
</evidence>
<gene>
    <name evidence="15" type="primary">coq2</name>
    <name evidence="16" type="ORF">g.21766</name>
</gene>
<accession>A0A1B6DUU6</accession>
<dbReference type="GO" id="GO:0006744">
    <property type="term" value="P:ubiquinone biosynthetic process"/>
    <property type="evidence" value="ECO:0007669"/>
    <property type="project" value="UniProtKB-UniRule"/>
</dbReference>
<evidence type="ECO:0000256" key="7">
    <source>
        <dbReference type="ARBA" id="ARBA00022792"/>
    </source>
</evidence>
<dbReference type="EC" id="2.5.1.39" evidence="15"/>
<sequence length="405" mass="44921">MCSLIGVPLKTIKINRVISNFLNTKNVTQMLPSAMFWNASNHNFLIQNNQKCSNTNNDSFQLYSLHDKNFVFSNIRRKSFSLSSSKKDVEHKRSRNIGSLASVIVAKSSVSIQPYLKLMRVDRPIGSWLLFWPCGWGIGMAASPGCLPDLQLLALFGLGAFLMRGAGCTINDMWDKDIDGKVARTKDRPLVSGQLSQWDALVFLSGQLGLGLLVLLQLNWFSILLGASSLGLVITYPLMKRITYWPQLILGMAFNWGTLLGWSAVHSSCDLSVCLPLYTAGICWTIVYDTIYAHQDRADDLLLGIKSTAIKFGDRTQLVLSMFSTSMVGGLLLSGYQCDQTWPYYSAVALISAHLANQLYSLNIDNAADCGKKFLSNQRVGLILFLGIVIGNLIKKKEDKPKVEQ</sequence>
<keyword evidence="5 15" id="KW-0831">Ubiquinone biosynthesis</keyword>
<feature type="transmembrane region" description="Helical" evidence="15">
    <location>
        <begin position="220"/>
        <end position="239"/>
    </location>
</feature>
<evidence type="ECO:0000256" key="4">
    <source>
        <dbReference type="ARBA" id="ARBA00022679"/>
    </source>
</evidence>
<keyword evidence="8" id="KW-0809">Transit peptide</keyword>
<dbReference type="CDD" id="cd13959">
    <property type="entry name" value="PT_UbiA_COQ2"/>
    <property type="match status" value="1"/>
</dbReference>
<evidence type="ECO:0000256" key="2">
    <source>
        <dbReference type="ARBA" id="ARBA00004141"/>
    </source>
</evidence>
<keyword evidence="7 15" id="KW-0999">Mitochondrion inner membrane</keyword>
<dbReference type="GO" id="GO:0008412">
    <property type="term" value="F:4-hydroxybenzoate polyprenyltransferase activity"/>
    <property type="evidence" value="ECO:0007669"/>
    <property type="project" value="UniProtKB-EC"/>
</dbReference>
<comment type="catalytic activity">
    <reaction evidence="13">
        <text>all-trans-nonaprenyl diphosphate + 4-hydroxybenzoate = 4-hydroxy-3-(all-trans-nonaprenyl)benzoate + diphosphate</text>
        <dbReference type="Rhea" id="RHEA:17709"/>
        <dbReference type="ChEBI" id="CHEBI:17879"/>
        <dbReference type="ChEBI" id="CHEBI:33019"/>
        <dbReference type="ChEBI" id="CHEBI:58391"/>
        <dbReference type="ChEBI" id="CHEBI:84502"/>
        <dbReference type="EC" id="2.5.1.39"/>
    </reaction>
    <physiologicalReaction direction="left-to-right" evidence="13">
        <dbReference type="Rhea" id="RHEA:17710"/>
    </physiologicalReaction>
</comment>
<dbReference type="InterPro" id="IPR000537">
    <property type="entry name" value="UbiA_prenyltransferase"/>
</dbReference>
<evidence type="ECO:0000256" key="15">
    <source>
        <dbReference type="HAMAP-Rule" id="MF_03189"/>
    </source>
</evidence>
<dbReference type="InterPro" id="IPR039653">
    <property type="entry name" value="Prenyltransferase"/>
</dbReference>
<feature type="transmembrane region" description="Helical" evidence="15">
    <location>
        <begin position="125"/>
        <end position="144"/>
    </location>
</feature>
<evidence type="ECO:0000256" key="3">
    <source>
        <dbReference type="ARBA" id="ARBA00005985"/>
    </source>
</evidence>
<keyword evidence="11 15" id="KW-0414">Isoprene biosynthesis</keyword>
<dbReference type="FunFam" id="1.10.357.140:FF:000003">
    <property type="entry name" value="4-hydroxybenzoate polyprenyltransferase, mitochondrial"/>
    <property type="match status" value="1"/>
</dbReference>
<evidence type="ECO:0000256" key="6">
    <source>
        <dbReference type="ARBA" id="ARBA00022692"/>
    </source>
</evidence>
<dbReference type="EMBL" id="GEDC01007848">
    <property type="protein sequence ID" value="JAS29450.1"/>
    <property type="molecule type" value="Transcribed_RNA"/>
</dbReference>
<dbReference type="InterPro" id="IPR030470">
    <property type="entry name" value="UbiA_prenylTrfase_CS"/>
</dbReference>
<dbReference type="UniPathway" id="UPA00232"/>
<feature type="transmembrane region" description="Helical" evidence="15">
    <location>
        <begin position="374"/>
        <end position="394"/>
    </location>
</feature>
<evidence type="ECO:0000256" key="8">
    <source>
        <dbReference type="ARBA" id="ARBA00022946"/>
    </source>
</evidence>
<dbReference type="PANTHER" id="PTHR11048">
    <property type="entry name" value="PRENYLTRANSFERASES"/>
    <property type="match status" value="1"/>
</dbReference>
<evidence type="ECO:0000256" key="5">
    <source>
        <dbReference type="ARBA" id="ARBA00022688"/>
    </source>
</evidence>
<comment type="catalytic activity">
    <reaction evidence="14">
        <text>an all-trans-polyprenyl diphosphate + 4-hydroxybenzoate = a 4-hydroxy-3-(all-trans-polyprenyl)benzoate + diphosphate</text>
        <dbReference type="Rhea" id="RHEA:44504"/>
        <dbReference type="Rhea" id="RHEA-COMP:9514"/>
        <dbReference type="Rhea" id="RHEA-COMP:9564"/>
        <dbReference type="ChEBI" id="CHEBI:17879"/>
        <dbReference type="ChEBI" id="CHEBI:33019"/>
        <dbReference type="ChEBI" id="CHEBI:58914"/>
        <dbReference type="ChEBI" id="CHEBI:78396"/>
        <dbReference type="EC" id="2.5.1.39"/>
    </reaction>
    <physiologicalReaction direction="left-to-right" evidence="14">
        <dbReference type="Rhea" id="RHEA:44505"/>
    </physiologicalReaction>
</comment>
<dbReference type="FunFam" id="1.20.120.1780:FF:000001">
    <property type="entry name" value="4-hydroxybenzoate octaprenyltransferase"/>
    <property type="match status" value="1"/>
</dbReference>
<dbReference type="NCBIfam" id="TIGR01474">
    <property type="entry name" value="ubiA_proteo"/>
    <property type="match status" value="1"/>
</dbReference>
<evidence type="ECO:0000256" key="9">
    <source>
        <dbReference type="ARBA" id="ARBA00022989"/>
    </source>
</evidence>
<evidence type="ECO:0000256" key="1">
    <source>
        <dbReference type="ARBA" id="ARBA00001946"/>
    </source>
</evidence>
<comment type="similarity">
    <text evidence="3 15">Belongs to the UbiA prenyltransferase family.</text>
</comment>
<comment type="cofactor">
    <cofactor evidence="1 15">
        <name>Mg(2+)</name>
        <dbReference type="ChEBI" id="CHEBI:18420"/>
    </cofactor>
</comment>
<dbReference type="InterPro" id="IPR044878">
    <property type="entry name" value="UbiA_sf"/>
</dbReference>
<dbReference type="AlphaFoldDB" id="A0A1B6DUU6"/>
<comment type="function">
    <text evidence="15">Catalyzes the prenylation of para-hydroxybenzoate (PHB) with an all-trans polyprenyl group. Mediates the second step in the final reaction sequence of coenzyme Q (CoQ) biosynthesis, which is the condensation of the polyisoprenoid side chain with PHB, generating the first membrane-bound Q intermediate.</text>
</comment>
<organism evidence="16">
    <name type="scientific">Clastoptera arizonana</name>
    <name type="common">Arizona spittle bug</name>
    <dbReference type="NCBI Taxonomy" id="38151"/>
    <lineage>
        <taxon>Eukaryota</taxon>
        <taxon>Metazoa</taxon>
        <taxon>Ecdysozoa</taxon>
        <taxon>Arthropoda</taxon>
        <taxon>Hexapoda</taxon>
        <taxon>Insecta</taxon>
        <taxon>Pterygota</taxon>
        <taxon>Neoptera</taxon>
        <taxon>Paraneoptera</taxon>
        <taxon>Hemiptera</taxon>
        <taxon>Auchenorrhyncha</taxon>
        <taxon>Cercopoidea</taxon>
        <taxon>Clastopteridae</taxon>
        <taxon>Clastoptera</taxon>
    </lineage>
</organism>
<dbReference type="HAMAP" id="MF_01635">
    <property type="entry name" value="UbiA"/>
    <property type="match status" value="1"/>
</dbReference>
<dbReference type="PROSITE" id="PS00943">
    <property type="entry name" value="UBIA"/>
    <property type="match status" value="1"/>
</dbReference>
<keyword evidence="4 15" id="KW-0808">Transferase</keyword>
<keyword evidence="6 15" id="KW-0812">Transmembrane</keyword>
<feature type="transmembrane region" description="Helical" evidence="15">
    <location>
        <begin position="318"/>
        <end position="336"/>
    </location>
</feature>
<evidence type="ECO:0000256" key="11">
    <source>
        <dbReference type="ARBA" id="ARBA00023229"/>
    </source>
</evidence>
<name>A0A1B6DUU6_9HEMI</name>
<evidence type="ECO:0000256" key="14">
    <source>
        <dbReference type="ARBA" id="ARBA00051182"/>
    </source>
</evidence>
<evidence type="ECO:0000256" key="12">
    <source>
        <dbReference type="ARBA" id="ARBA00049890"/>
    </source>
</evidence>
<dbReference type="GO" id="GO:0008299">
    <property type="term" value="P:isoprenoid biosynthetic process"/>
    <property type="evidence" value="ECO:0007669"/>
    <property type="project" value="UniProtKB-UniRule"/>
</dbReference>
<keyword evidence="15" id="KW-0496">Mitochondrion</keyword>
<feature type="transmembrane region" description="Helical" evidence="15">
    <location>
        <begin position="195"/>
        <end position="214"/>
    </location>
</feature>
<comment type="catalytic activity">
    <reaction evidence="12">
        <text>all-trans-decaprenyl diphosphate + 4-hydroxybenzoate = 4-hydroxy-3-(all-trans-decaprenyl)benzoate + diphosphate</text>
        <dbReference type="Rhea" id="RHEA:44564"/>
        <dbReference type="ChEBI" id="CHEBI:17879"/>
        <dbReference type="ChEBI" id="CHEBI:33019"/>
        <dbReference type="ChEBI" id="CHEBI:60721"/>
        <dbReference type="ChEBI" id="CHEBI:84503"/>
        <dbReference type="EC" id="2.5.1.39"/>
    </reaction>
    <physiologicalReaction direction="left-to-right" evidence="12">
        <dbReference type="Rhea" id="RHEA:44565"/>
    </physiologicalReaction>
</comment>
<dbReference type="Pfam" id="PF01040">
    <property type="entry name" value="UbiA"/>
    <property type="match status" value="1"/>
</dbReference>
<dbReference type="Gene3D" id="1.20.120.1780">
    <property type="entry name" value="UbiA prenyltransferase"/>
    <property type="match status" value="1"/>
</dbReference>